<gene>
    <name evidence="1" type="ORF">HMPREF0663_12472</name>
</gene>
<protein>
    <submittedName>
        <fullName evidence="1">Uncharacterized protein</fullName>
    </submittedName>
</protein>
<accession>E7RT54</accession>
<proteinExistence type="predicted"/>
<dbReference type="EMBL" id="AEPE02000006">
    <property type="protein sequence ID" value="EFZ36405.1"/>
    <property type="molecule type" value="Genomic_DNA"/>
</dbReference>
<comment type="caution">
    <text evidence="1">The sequence shown here is derived from an EMBL/GenBank/DDBJ whole genome shotgun (WGS) entry which is preliminary data.</text>
</comment>
<reference evidence="1" key="1">
    <citation type="submission" date="2011-01" db="EMBL/GenBank/DDBJ databases">
        <authorList>
            <person name="Muzny D."/>
            <person name="Qin X."/>
            <person name="Buhay C."/>
            <person name="Dugan-Rocha S."/>
            <person name="Ding Y."/>
            <person name="Chen G."/>
            <person name="Hawes A."/>
            <person name="Holder M."/>
            <person name="Jhangiani S."/>
            <person name="Johnson A."/>
            <person name="Khan Z."/>
            <person name="Li Z."/>
            <person name="Liu W."/>
            <person name="Liu X."/>
            <person name="Perez L."/>
            <person name="Shen H."/>
            <person name="Wang Q."/>
            <person name="Watt J."/>
            <person name="Xi L."/>
            <person name="Xin Y."/>
            <person name="Zhou J."/>
            <person name="Deng J."/>
            <person name="Jiang H."/>
            <person name="Liu Y."/>
            <person name="Qu J."/>
            <person name="Song X.-Z."/>
            <person name="Zhang L."/>
            <person name="Villasana D."/>
            <person name="Johnson A."/>
            <person name="Liu J."/>
            <person name="Liyanage D."/>
            <person name="Lorensuhewa L."/>
            <person name="Robinson T."/>
            <person name="Song A."/>
            <person name="Song B.-B."/>
            <person name="Dinh H."/>
            <person name="Thornton R."/>
            <person name="Coyle M."/>
            <person name="Francisco L."/>
            <person name="Jackson L."/>
            <person name="Javaid M."/>
            <person name="Korchina V."/>
            <person name="Kovar C."/>
            <person name="Mata R."/>
            <person name="Mathew T."/>
            <person name="Ngo R."/>
            <person name="Nguyen L."/>
            <person name="Nguyen N."/>
            <person name="Okwuonu G."/>
            <person name="Ongeri F."/>
            <person name="Pham C."/>
            <person name="Simmons D."/>
            <person name="Wilczek-Boney K."/>
            <person name="Hale W."/>
            <person name="Jakkamsetti A."/>
            <person name="Pham P."/>
            <person name="Ruth R."/>
            <person name="San Lucas F."/>
            <person name="Warren J."/>
            <person name="Zhang J."/>
            <person name="Zhao Z."/>
            <person name="Zhou C."/>
            <person name="Zhu D."/>
            <person name="Lee S."/>
            <person name="Bess C."/>
            <person name="Blankenburg K."/>
            <person name="Forbes L."/>
            <person name="Fu Q."/>
            <person name="Gubbala S."/>
            <person name="Hirani K."/>
            <person name="Jayaseelan J.C."/>
            <person name="Lara F."/>
            <person name="Munidasa M."/>
            <person name="Palculict T."/>
            <person name="Patil S."/>
            <person name="Pu L.-L."/>
            <person name="Saada N."/>
            <person name="Tang L."/>
            <person name="Weissenberger G."/>
            <person name="Zhu Y."/>
            <person name="Hemphill L."/>
            <person name="Shang Y."/>
            <person name="Youmans B."/>
            <person name="Ayvaz T."/>
            <person name="Ross M."/>
            <person name="Santibanez J."/>
            <person name="Aqrawi P."/>
            <person name="Gross S."/>
            <person name="Joshi V."/>
            <person name="Fowler G."/>
            <person name="Nazareth L."/>
            <person name="Reid J."/>
            <person name="Worley K."/>
            <person name="Petrosino J."/>
            <person name="Highlander S."/>
            <person name="Gibbs R."/>
        </authorList>
    </citation>
    <scope>NUCLEOTIDE SEQUENCE [LARGE SCALE GENOMIC DNA]</scope>
    <source>
        <strain evidence="1">ATCC 33269</strain>
    </source>
</reference>
<evidence type="ECO:0000313" key="1">
    <source>
        <dbReference type="EMBL" id="EFZ36405.1"/>
    </source>
</evidence>
<dbReference type="AlphaFoldDB" id="E7RT54"/>
<evidence type="ECO:0000313" key="2">
    <source>
        <dbReference type="Proteomes" id="UP000005580"/>
    </source>
</evidence>
<keyword evidence="2" id="KW-1185">Reference proteome</keyword>
<sequence>MKKQEWKNRQNSETLLYSVTAIYKTNARLFTEAGINSNKY</sequence>
<organism evidence="1 2">
    <name type="scientific">Hoylesella oralis ATCC 33269</name>
    <dbReference type="NCBI Taxonomy" id="873533"/>
    <lineage>
        <taxon>Bacteria</taxon>
        <taxon>Pseudomonadati</taxon>
        <taxon>Bacteroidota</taxon>
        <taxon>Bacteroidia</taxon>
        <taxon>Bacteroidales</taxon>
        <taxon>Prevotellaceae</taxon>
        <taxon>Hoylesella</taxon>
    </lineage>
</organism>
<dbReference type="HOGENOM" id="CLU_3294438_0_0_10"/>
<dbReference type="Proteomes" id="UP000005580">
    <property type="component" value="Unassembled WGS sequence"/>
</dbReference>
<name>E7RT54_9BACT</name>